<keyword evidence="3" id="KW-1185">Reference proteome</keyword>
<comment type="caution">
    <text evidence="2">The sequence shown here is derived from an EMBL/GenBank/DDBJ whole genome shotgun (WGS) entry which is preliminary data.</text>
</comment>
<dbReference type="InterPro" id="IPR007047">
    <property type="entry name" value="Flp_Fap"/>
</dbReference>
<dbReference type="Pfam" id="PF04964">
    <property type="entry name" value="Flp_Fap"/>
    <property type="match status" value="1"/>
</dbReference>
<keyword evidence="1" id="KW-1133">Transmembrane helix</keyword>
<evidence type="ECO:0000313" key="2">
    <source>
        <dbReference type="EMBL" id="MFC4828590.1"/>
    </source>
</evidence>
<dbReference type="EMBL" id="JBHSJC010000001">
    <property type="protein sequence ID" value="MFC4828590.1"/>
    <property type="molecule type" value="Genomic_DNA"/>
</dbReference>
<name>A0ABV9R8A7_9MICO</name>
<feature type="transmembrane region" description="Helical" evidence="1">
    <location>
        <begin position="26"/>
        <end position="48"/>
    </location>
</feature>
<keyword evidence="1" id="KW-0812">Transmembrane</keyword>
<dbReference type="Proteomes" id="UP001595960">
    <property type="component" value="Unassembled WGS sequence"/>
</dbReference>
<dbReference type="RefSeq" id="WP_204391742.1">
    <property type="nucleotide sequence ID" value="NZ_JAFBBW010000001.1"/>
</dbReference>
<evidence type="ECO:0000313" key="3">
    <source>
        <dbReference type="Proteomes" id="UP001595960"/>
    </source>
</evidence>
<sequence length="61" mass="6301">MLKLYTKAQARLAQLREEEAGNAAEYGLIIAIVALGIVVGLGALALALNGMFGDVATELGQ</sequence>
<protein>
    <submittedName>
        <fullName evidence="2">Flp family type IVb pilin</fullName>
    </submittedName>
</protein>
<gene>
    <name evidence="2" type="ORF">ACFPER_07315</name>
</gene>
<evidence type="ECO:0000256" key="1">
    <source>
        <dbReference type="SAM" id="Phobius"/>
    </source>
</evidence>
<accession>A0ABV9R8A7</accession>
<keyword evidence="1" id="KW-0472">Membrane</keyword>
<reference evidence="3" key="1">
    <citation type="journal article" date="2019" name="Int. J. Syst. Evol. Microbiol.">
        <title>The Global Catalogue of Microorganisms (GCM) 10K type strain sequencing project: providing services to taxonomists for standard genome sequencing and annotation.</title>
        <authorList>
            <consortium name="The Broad Institute Genomics Platform"/>
            <consortium name="The Broad Institute Genome Sequencing Center for Infectious Disease"/>
            <person name="Wu L."/>
            <person name="Ma J."/>
        </authorList>
    </citation>
    <scope>NUCLEOTIDE SEQUENCE [LARGE SCALE GENOMIC DNA]</scope>
    <source>
        <strain evidence="3">CGMCC 1.12192</strain>
    </source>
</reference>
<organism evidence="2 3">
    <name type="scientific">Agromyces aurantiacus</name>
    <dbReference type="NCBI Taxonomy" id="165814"/>
    <lineage>
        <taxon>Bacteria</taxon>
        <taxon>Bacillati</taxon>
        <taxon>Actinomycetota</taxon>
        <taxon>Actinomycetes</taxon>
        <taxon>Micrococcales</taxon>
        <taxon>Microbacteriaceae</taxon>
        <taxon>Agromyces</taxon>
    </lineage>
</organism>
<proteinExistence type="predicted"/>